<proteinExistence type="inferred from homology"/>
<dbReference type="EMBL" id="JAVDWU010000008">
    <property type="protein sequence ID" value="MDR7151753.1"/>
    <property type="molecule type" value="Genomic_DNA"/>
</dbReference>
<dbReference type="InterPro" id="IPR036390">
    <property type="entry name" value="WH_DNA-bd_sf"/>
</dbReference>
<name>A0ABU1WR50_9BURK</name>
<dbReference type="InterPro" id="IPR036388">
    <property type="entry name" value="WH-like_DNA-bd_sf"/>
</dbReference>
<dbReference type="RefSeq" id="WP_310319716.1">
    <property type="nucleotide sequence ID" value="NZ_JAVDWU010000008.1"/>
</dbReference>
<gene>
    <name evidence="6" type="ORF">J2W49_003729</name>
</gene>
<reference evidence="6 7" key="1">
    <citation type="submission" date="2023-07" db="EMBL/GenBank/DDBJ databases">
        <title>Sorghum-associated microbial communities from plants grown in Nebraska, USA.</title>
        <authorList>
            <person name="Schachtman D."/>
        </authorList>
    </citation>
    <scope>NUCLEOTIDE SEQUENCE [LARGE SCALE GENOMIC DNA]</scope>
    <source>
        <strain evidence="6 7">4249</strain>
    </source>
</reference>
<comment type="caution">
    <text evidence="6">The sequence shown here is derived from an EMBL/GenBank/DDBJ whole genome shotgun (WGS) entry which is preliminary data.</text>
</comment>
<evidence type="ECO:0000256" key="3">
    <source>
        <dbReference type="ARBA" id="ARBA00023125"/>
    </source>
</evidence>
<dbReference type="Proteomes" id="UP001265700">
    <property type="component" value="Unassembled WGS sequence"/>
</dbReference>
<dbReference type="PANTHER" id="PTHR30419">
    <property type="entry name" value="HTH-TYPE TRANSCRIPTIONAL REGULATOR YBHD"/>
    <property type="match status" value="1"/>
</dbReference>
<keyword evidence="4" id="KW-0804">Transcription</keyword>
<keyword evidence="7" id="KW-1185">Reference proteome</keyword>
<evidence type="ECO:0000313" key="6">
    <source>
        <dbReference type="EMBL" id="MDR7151753.1"/>
    </source>
</evidence>
<organism evidence="6 7">
    <name type="scientific">Hydrogenophaga palleronii</name>
    <dbReference type="NCBI Taxonomy" id="65655"/>
    <lineage>
        <taxon>Bacteria</taxon>
        <taxon>Pseudomonadati</taxon>
        <taxon>Pseudomonadota</taxon>
        <taxon>Betaproteobacteria</taxon>
        <taxon>Burkholderiales</taxon>
        <taxon>Comamonadaceae</taxon>
        <taxon>Hydrogenophaga</taxon>
    </lineage>
</organism>
<evidence type="ECO:0000256" key="2">
    <source>
        <dbReference type="ARBA" id="ARBA00023015"/>
    </source>
</evidence>
<keyword evidence="2" id="KW-0805">Transcription regulation</keyword>
<dbReference type="InterPro" id="IPR050950">
    <property type="entry name" value="HTH-type_LysR_regulators"/>
</dbReference>
<dbReference type="Pfam" id="PF00126">
    <property type="entry name" value="HTH_1"/>
    <property type="match status" value="1"/>
</dbReference>
<dbReference type="CDD" id="cd05466">
    <property type="entry name" value="PBP2_LTTR_substrate"/>
    <property type="match status" value="1"/>
</dbReference>
<evidence type="ECO:0000259" key="5">
    <source>
        <dbReference type="PROSITE" id="PS50931"/>
    </source>
</evidence>
<sequence>MELRHLRYFDAIAETQNFTRAAERLHVTQSTLSHQIRQLEEELGLVLFDRSHKKVALTEAGEMLRSHLMPALQQIDRGLQALSHPAEALSGEIRIAATHSFNTRLVPLCVSSFLAHHPGIKVSVEELSASLIAKRLASGHLELGVAYRPEDRSELWFEPLYNEELKLVVSDRHPLARRRRVRMIELHNCRMVLLPRQFSTRLLLDDCFEAAGAQPLVIAELNSIAPMIELISQTDLAGIIAETAVSPAADLRTIPIEDPTPIRTPGLLWKKGANRSPMVKHMASLIRRAATGHAG</sequence>
<dbReference type="Gene3D" id="3.40.190.290">
    <property type="match status" value="1"/>
</dbReference>
<dbReference type="PRINTS" id="PR00039">
    <property type="entry name" value="HTHLYSR"/>
</dbReference>
<evidence type="ECO:0000256" key="4">
    <source>
        <dbReference type="ARBA" id="ARBA00023163"/>
    </source>
</evidence>
<comment type="similarity">
    <text evidence="1">Belongs to the LysR transcriptional regulatory family.</text>
</comment>
<evidence type="ECO:0000256" key="1">
    <source>
        <dbReference type="ARBA" id="ARBA00009437"/>
    </source>
</evidence>
<dbReference type="SUPFAM" id="SSF46785">
    <property type="entry name" value="Winged helix' DNA-binding domain"/>
    <property type="match status" value="1"/>
</dbReference>
<dbReference type="Pfam" id="PF03466">
    <property type="entry name" value="LysR_substrate"/>
    <property type="match status" value="1"/>
</dbReference>
<feature type="domain" description="HTH lysR-type" evidence="5">
    <location>
        <begin position="1"/>
        <end position="58"/>
    </location>
</feature>
<dbReference type="InterPro" id="IPR005119">
    <property type="entry name" value="LysR_subst-bd"/>
</dbReference>
<dbReference type="SUPFAM" id="SSF53850">
    <property type="entry name" value="Periplasmic binding protein-like II"/>
    <property type="match status" value="1"/>
</dbReference>
<keyword evidence="3" id="KW-0238">DNA-binding</keyword>
<dbReference type="InterPro" id="IPR000847">
    <property type="entry name" value="LysR_HTH_N"/>
</dbReference>
<dbReference type="Gene3D" id="1.10.10.10">
    <property type="entry name" value="Winged helix-like DNA-binding domain superfamily/Winged helix DNA-binding domain"/>
    <property type="match status" value="1"/>
</dbReference>
<accession>A0ABU1WR50</accession>
<evidence type="ECO:0000313" key="7">
    <source>
        <dbReference type="Proteomes" id="UP001265700"/>
    </source>
</evidence>
<protein>
    <submittedName>
        <fullName evidence="6">LysR family cyn operon transcriptional activator</fullName>
    </submittedName>
</protein>
<dbReference type="PROSITE" id="PS50931">
    <property type="entry name" value="HTH_LYSR"/>
    <property type="match status" value="1"/>
</dbReference>